<keyword evidence="3" id="KW-1185">Reference proteome</keyword>
<evidence type="ECO:0000313" key="2">
    <source>
        <dbReference type="EMBL" id="KAL3802005.1"/>
    </source>
</evidence>
<reference evidence="2 3" key="1">
    <citation type="journal article" date="2020" name="G3 (Bethesda)">
        <title>Improved Reference Genome for Cyclotella cryptica CCMP332, a Model for Cell Wall Morphogenesis, Salinity Adaptation, and Lipid Production in Diatoms (Bacillariophyta).</title>
        <authorList>
            <person name="Roberts W.R."/>
            <person name="Downey K.M."/>
            <person name="Ruck E.C."/>
            <person name="Traller J.C."/>
            <person name="Alverson A.J."/>
        </authorList>
    </citation>
    <scope>NUCLEOTIDE SEQUENCE [LARGE SCALE GENOMIC DNA]</scope>
    <source>
        <strain evidence="2 3">CCMP332</strain>
    </source>
</reference>
<accession>A0ABD3QVD8</accession>
<gene>
    <name evidence="2" type="ORF">HJC23_010349</name>
</gene>
<dbReference type="EMBL" id="JABMIG020000023">
    <property type="protein sequence ID" value="KAL3802005.1"/>
    <property type="molecule type" value="Genomic_DNA"/>
</dbReference>
<feature type="compositionally biased region" description="Low complexity" evidence="1">
    <location>
        <begin position="8"/>
        <end position="23"/>
    </location>
</feature>
<dbReference type="Proteomes" id="UP001516023">
    <property type="component" value="Unassembled WGS sequence"/>
</dbReference>
<feature type="region of interest" description="Disordered" evidence="1">
    <location>
        <begin position="1"/>
        <end position="57"/>
    </location>
</feature>
<sequence length="169" mass="18492">MSNPFTKLSLTTSTSTSTTTTTTNPNTLYAITSNPNTHSPQGNNNHNNVRPFNFYVPTPDPISRDKIGSVFPPQPPLWVGHNSAGSGRSPKDDFIFLLSSPSSSLSSSSNENHGNTTKWKVRPPKPLSCTPQSMAVSPHGGRGRYVVFSCTDGNCYLYRWMDSNNLLRV</sequence>
<feature type="compositionally biased region" description="Polar residues" evidence="1">
    <location>
        <begin position="24"/>
        <end position="42"/>
    </location>
</feature>
<protein>
    <recommendedName>
        <fullName evidence="4">Zinc finger GRF-type domain-containing protein</fullName>
    </recommendedName>
</protein>
<feature type="region of interest" description="Disordered" evidence="1">
    <location>
        <begin position="101"/>
        <end position="125"/>
    </location>
</feature>
<evidence type="ECO:0000313" key="3">
    <source>
        <dbReference type="Proteomes" id="UP001516023"/>
    </source>
</evidence>
<proteinExistence type="predicted"/>
<evidence type="ECO:0000256" key="1">
    <source>
        <dbReference type="SAM" id="MobiDB-lite"/>
    </source>
</evidence>
<comment type="caution">
    <text evidence="2">The sequence shown here is derived from an EMBL/GenBank/DDBJ whole genome shotgun (WGS) entry which is preliminary data.</text>
</comment>
<evidence type="ECO:0008006" key="4">
    <source>
        <dbReference type="Google" id="ProtNLM"/>
    </source>
</evidence>
<name>A0ABD3QVD8_9STRA</name>
<dbReference type="AlphaFoldDB" id="A0ABD3QVD8"/>
<organism evidence="2 3">
    <name type="scientific">Cyclotella cryptica</name>
    <dbReference type="NCBI Taxonomy" id="29204"/>
    <lineage>
        <taxon>Eukaryota</taxon>
        <taxon>Sar</taxon>
        <taxon>Stramenopiles</taxon>
        <taxon>Ochrophyta</taxon>
        <taxon>Bacillariophyta</taxon>
        <taxon>Coscinodiscophyceae</taxon>
        <taxon>Thalassiosirophycidae</taxon>
        <taxon>Stephanodiscales</taxon>
        <taxon>Stephanodiscaceae</taxon>
        <taxon>Cyclotella</taxon>
    </lineage>
</organism>